<evidence type="ECO:0008006" key="5">
    <source>
        <dbReference type="Google" id="ProtNLM"/>
    </source>
</evidence>
<feature type="transmembrane region" description="Helical" evidence="2">
    <location>
        <begin position="147"/>
        <end position="177"/>
    </location>
</feature>
<name>A0ABN2ZHC9_9ACTN</name>
<feature type="compositionally biased region" description="Low complexity" evidence="1">
    <location>
        <begin position="9"/>
        <end position="39"/>
    </location>
</feature>
<evidence type="ECO:0000313" key="4">
    <source>
        <dbReference type="Proteomes" id="UP001500443"/>
    </source>
</evidence>
<sequence>MSLPDQNNPYGGSQGQQQQAQQQPPQQQPYGYPQYPAAGQPYPAYPGGPGPYGAVDHPTSIPGKATAARIMMFISGGLQSMLSILLLIGIAVAKEDFEEGFEDGSGVSVPAEAVAVVAGVYLVHAIIGIVLASLFGKGGGGVRVGSIVWLSFLILFGVVALPIGIIWIALGIISLVMVSSSVSGRWFARPKP</sequence>
<feature type="transmembrane region" description="Helical" evidence="2">
    <location>
        <begin position="70"/>
        <end position="93"/>
    </location>
</feature>
<dbReference type="EMBL" id="BAAAPF010000244">
    <property type="protein sequence ID" value="GAA2142215.1"/>
    <property type="molecule type" value="Genomic_DNA"/>
</dbReference>
<keyword evidence="2" id="KW-0812">Transmembrane</keyword>
<protein>
    <recommendedName>
        <fullName evidence="5">Integral membrane protein</fullName>
    </recommendedName>
</protein>
<organism evidence="3 4">
    <name type="scientific">Streptomyces synnematoformans</name>
    <dbReference type="NCBI Taxonomy" id="415721"/>
    <lineage>
        <taxon>Bacteria</taxon>
        <taxon>Bacillati</taxon>
        <taxon>Actinomycetota</taxon>
        <taxon>Actinomycetes</taxon>
        <taxon>Kitasatosporales</taxon>
        <taxon>Streptomycetaceae</taxon>
        <taxon>Streptomyces</taxon>
    </lineage>
</organism>
<feature type="transmembrane region" description="Helical" evidence="2">
    <location>
        <begin position="113"/>
        <end position="135"/>
    </location>
</feature>
<keyword evidence="4" id="KW-1185">Reference proteome</keyword>
<evidence type="ECO:0000256" key="2">
    <source>
        <dbReference type="SAM" id="Phobius"/>
    </source>
</evidence>
<evidence type="ECO:0000256" key="1">
    <source>
        <dbReference type="SAM" id="MobiDB-lite"/>
    </source>
</evidence>
<proteinExistence type="predicted"/>
<reference evidence="3 4" key="1">
    <citation type="journal article" date="2019" name="Int. J. Syst. Evol. Microbiol.">
        <title>The Global Catalogue of Microorganisms (GCM) 10K type strain sequencing project: providing services to taxonomists for standard genome sequencing and annotation.</title>
        <authorList>
            <consortium name="The Broad Institute Genomics Platform"/>
            <consortium name="The Broad Institute Genome Sequencing Center for Infectious Disease"/>
            <person name="Wu L."/>
            <person name="Ma J."/>
        </authorList>
    </citation>
    <scope>NUCLEOTIDE SEQUENCE [LARGE SCALE GENOMIC DNA]</scope>
    <source>
        <strain evidence="3 4">JCM 15481</strain>
    </source>
</reference>
<dbReference type="Proteomes" id="UP001500443">
    <property type="component" value="Unassembled WGS sequence"/>
</dbReference>
<comment type="caution">
    <text evidence="3">The sequence shown here is derived from an EMBL/GenBank/DDBJ whole genome shotgun (WGS) entry which is preliminary data.</text>
</comment>
<feature type="region of interest" description="Disordered" evidence="1">
    <location>
        <begin position="1"/>
        <end position="39"/>
    </location>
</feature>
<accession>A0ABN2ZHC9</accession>
<keyword evidence="2" id="KW-0472">Membrane</keyword>
<keyword evidence="2" id="KW-1133">Transmembrane helix</keyword>
<dbReference type="RefSeq" id="WP_027755723.1">
    <property type="nucleotide sequence ID" value="NZ_BAAAPF010000244.1"/>
</dbReference>
<gene>
    <name evidence="3" type="ORF">GCM10009802_52860</name>
</gene>
<evidence type="ECO:0000313" key="3">
    <source>
        <dbReference type="EMBL" id="GAA2142215.1"/>
    </source>
</evidence>